<evidence type="ECO:0000313" key="2">
    <source>
        <dbReference type="EMBL" id="NCN64718.1"/>
    </source>
</evidence>
<comment type="caution">
    <text evidence="3">The sequence shown here is derived from an EMBL/GenBank/DDBJ whole genome shotgun (WGS) entry which is preliminary data.</text>
</comment>
<dbReference type="Proteomes" id="UP000738826">
    <property type="component" value="Unassembled WGS sequence"/>
</dbReference>
<dbReference type="EMBL" id="JAACQH010000067">
    <property type="protein sequence ID" value="NCS91477.1"/>
    <property type="molecule type" value="Genomic_DNA"/>
</dbReference>
<accession>A0A8J7YUQ6</accession>
<dbReference type="GO" id="GO:0046917">
    <property type="term" value="F:triphosphoribosyl-dephospho-CoA synthase activity"/>
    <property type="evidence" value="ECO:0007669"/>
    <property type="project" value="InterPro"/>
</dbReference>
<evidence type="ECO:0008006" key="5">
    <source>
        <dbReference type="Google" id="ProtNLM"/>
    </source>
</evidence>
<keyword evidence="1" id="KW-0812">Transmembrane</keyword>
<sequence length="293" mass="33270">MNIIRQKARQTGNFARIVCILEASTEKPGNVTPTYNFIDTNFEDFVVGSIVIGDAVEDAFINGAGRKIELGKTIYECAKKMKIYNKTNTHFGISLLFIPIAIALGKNNFENLRDGIDDIVKNTNVDDAIYLHKAILLSNARVSDIKGDKFEKWDVLSKNFIDMVRKENITFYDLMKASSDKDLISRELITRMEISFKYASALYLCKRILRKDILSLFISVLSKFPDTLIAKKYGMKTSEDVSKMAADVLNENLSVGKFTHYLREHKINPGTTADLMANIVFLYLLERHLSKIK</sequence>
<keyword evidence="1" id="KW-1133">Transmembrane helix</keyword>
<dbReference type="GO" id="GO:0005524">
    <property type="term" value="F:ATP binding"/>
    <property type="evidence" value="ECO:0007669"/>
    <property type="project" value="InterPro"/>
</dbReference>
<evidence type="ECO:0000313" key="3">
    <source>
        <dbReference type="EMBL" id="NCS91477.1"/>
    </source>
</evidence>
<dbReference type="AlphaFoldDB" id="A0A8J7YUQ6"/>
<keyword evidence="1" id="KW-0472">Membrane</keyword>
<dbReference type="PANTHER" id="PTHR42280">
    <property type="entry name" value="CITG FAMILY PROTEIN"/>
    <property type="match status" value="1"/>
</dbReference>
<protein>
    <recommendedName>
        <fullName evidence="5">Triphosphoribosyl-dephospho-CoA synthase</fullName>
    </recommendedName>
</protein>
<dbReference type="InterPro" id="IPR002736">
    <property type="entry name" value="CitG"/>
</dbReference>
<gene>
    <name evidence="3" type="ORF">GW779_03575</name>
    <name evidence="2" type="ORF">GW910_01395</name>
</gene>
<name>A0A8J7YUQ6_9ARCH</name>
<feature type="transmembrane region" description="Helical" evidence="1">
    <location>
        <begin position="89"/>
        <end position="105"/>
    </location>
</feature>
<organism evidence="3 4">
    <name type="scientific">Candidatus Altarchaeum hamiconexum</name>
    <dbReference type="NCBI Taxonomy" id="1803513"/>
    <lineage>
        <taxon>Archaea</taxon>
        <taxon>Candidatus Altarchaeota</taxon>
        <taxon>Candidatus Altiarchaeia</taxon>
        <taxon>Candidatus Altarchaeales</taxon>
        <taxon>Candidatus Altarchaeaceae</taxon>
        <taxon>Candidatus Altarchaeum</taxon>
    </lineage>
</organism>
<dbReference type="Gene3D" id="1.10.4200.10">
    <property type="entry name" value="Triphosphoribosyl-dephospho-CoA protein"/>
    <property type="match status" value="1"/>
</dbReference>
<evidence type="ECO:0000256" key="1">
    <source>
        <dbReference type="SAM" id="Phobius"/>
    </source>
</evidence>
<dbReference type="Proteomes" id="UP000768163">
    <property type="component" value="Unassembled WGS sequence"/>
</dbReference>
<dbReference type="Pfam" id="PF01874">
    <property type="entry name" value="CitG"/>
    <property type="match status" value="1"/>
</dbReference>
<evidence type="ECO:0000313" key="4">
    <source>
        <dbReference type="Proteomes" id="UP000738826"/>
    </source>
</evidence>
<reference evidence="3" key="1">
    <citation type="submission" date="2019-11" db="EMBL/GenBank/DDBJ databases">
        <title>Lipid analysis of CO2-rich subsurface aquifers suggests an autotrophy-based deep biosphere with lysolipids enriched in CPR bacteria.</title>
        <authorList>
            <person name="Probst A.J."/>
            <person name="Elling F.J."/>
            <person name="Castelle C.J."/>
            <person name="Zhu Q."/>
            <person name="Elvert M."/>
            <person name="Birarda G."/>
            <person name="Holman H.-Y."/>
            <person name="Lane K.R."/>
            <person name="Ladd B."/>
            <person name="Ryan M.C."/>
            <person name="Woyke T."/>
            <person name="Hinrichs K.-U."/>
            <person name="Banfield J.F."/>
        </authorList>
    </citation>
    <scope>NUCLEOTIDE SEQUENCE</scope>
    <source>
        <strain evidence="2">CG_2015-01_33_1645</strain>
        <strain evidence="3">CG_2015-04_33_537</strain>
    </source>
</reference>
<proteinExistence type="predicted"/>
<dbReference type="PANTHER" id="PTHR42280:SF1">
    <property type="entry name" value="CITG FAMILY PROTEIN"/>
    <property type="match status" value="1"/>
</dbReference>
<dbReference type="EMBL" id="JAACVF010000036">
    <property type="protein sequence ID" value="NCN64718.1"/>
    <property type="molecule type" value="Genomic_DNA"/>
</dbReference>